<dbReference type="GO" id="GO:0004386">
    <property type="term" value="F:helicase activity"/>
    <property type="evidence" value="ECO:0007669"/>
    <property type="project" value="UniProtKB-KW"/>
</dbReference>
<keyword evidence="3" id="KW-1185">Reference proteome</keyword>
<gene>
    <name evidence="2" type="ORF">G2W53_032886</name>
</gene>
<dbReference type="Proteomes" id="UP000634136">
    <property type="component" value="Unassembled WGS sequence"/>
</dbReference>
<evidence type="ECO:0000313" key="2">
    <source>
        <dbReference type="EMBL" id="KAF7811910.1"/>
    </source>
</evidence>
<dbReference type="AlphaFoldDB" id="A0A834W6N9"/>
<keyword evidence="2" id="KW-0378">Hydrolase</keyword>
<dbReference type="EMBL" id="JAAIUW010000010">
    <property type="protein sequence ID" value="KAF7811910.1"/>
    <property type="molecule type" value="Genomic_DNA"/>
</dbReference>
<keyword evidence="2" id="KW-0067">ATP-binding</keyword>
<reference evidence="2" key="1">
    <citation type="submission" date="2020-09" db="EMBL/GenBank/DDBJ databases">
        <title>Genome-Enabled Discovery of Anthraquinone Biosynthesis in Senna tora.</title>
        <authorList>
            <person name="Kang S.-H."/>
            <person name="Pandey R.P."/>
            <person name="Lee C.-M."/>
            <person name="Sim J.-S."/>
            <person name="Jeong J.-T."/>
            <person name="Choi B.-S."/>
            <person name="Jung M."/>
            <person name="Ginzburg D."/>
            <person name="Zhao K."/>
            <person name="Won S.Y."/>
            <person name="Oh T.-J."/>
            <person name="Yu Y."/>
            <person name="Kim N.-H."/>
            <person name="Lee O.R."/>
            <person name="Lee T.-H."/>
            <person name="Bashyal P."/>
            <person name="Kim T.-S."/>
            <person name="Lee W.-H."/>
            <person name="Kawkins C."/>
            <person name="Kim C.-K."/>
            <person name="Kim J.S."/>
            <person name="Ahn B.O."/>
            <person name="Rhee S.Y."/>
            <person name="Sohng J.K."/>
        </authorList>
    </citation>
    <scope>NUCLEOTIDE SEQUENCE</scope>
    <source>
        <tissue evidence="2">Leaf</tissue>
    </source>
</reference>
<organism evidence="2 3">
    <name type="scientific">Senna tora</name>
    <dbReference type="NCBI Taxonomy" id="362788"/>
    <lineage>
        <taxon>Eukaryota</taxon>
        <taxon>Viridiplantae</taxon>
        <taxon>Streptophyta</taxon>
        <taxon>Embryophyta</taxon>
        <taxon>Tracheophyta</taxon>
        <taxon>Spermatophyta</taxon>
        <taxon>Magnoliopsida</taxon>
        <taxon>eudicotyledons</taxon>
        <taxon>Gunneridae</taxon>
        <taxon>Pentapetalae</taxon>
        <taxon>rosids</taxon>
        <taxon>fabids</taxon>
        <taxon>Fabales</taxon>
        <taxon>Fabaceae</taxon>
        <taxon>Caesalpinioideae</taxon>
        <taxon>Cassia clade</taxon>
        <taxon>Senna</taxon>
    </lineage>
</organism>
<name>A0A834W6N9_9FABA</name>
<dbReference type="Pfam" id="PF14214">
    <property type="entry name" value="Helitron_like_N"/>
    <property type="match status" value="1"/>
</dbReference>
<keyword evidence="2" id="KW-0547">Nucleotide-binding</keyword>
<sequence>MVSHVVFSSTSSGRSPSLVFGDGVKGERLCVEKRRARRAPFCASPKPVPLERSSAFIFSWWPELDKLFANFNCRPEDRPDLLSRIFKIKLKELIRDVTSDMLFGKQVQSSTTIYTIELHKCGLPHVHILSWLAPKDKFTLASQINSVIFTEIPNPNAHPQYTNL</sequence>
<accession>A0A834W6N9</accession>
<dbReference type="InterPro" id="IPR025476">
    <property type="entry name" value="Helitron_helicase-like"/>
</dbReference>
<keyword evidence="2" id="KW-0347">Helicase</keyword>
<dbReference type="OrthoDB" id="1680778at2759"/>
<proteinExistence type="predicted"/>
<comment type="caution">
    <text evidence="2">The sequence shown here is derived from an EMBL/GenBank/DDBJ whole genome shotgun (WGS) entry which is preliminary data.</text>
</comment>
<evidence type="ECO:0000259" key="1">
    <source>
        <dbReference type="Pfam" id="PF14214"/>
    </source>
</evidence>
<protein>
    <submittedName>
        <fullName evidence="2">Helicase-like protein</fullName>
    </submittedName>
</protein>
<evidence type="ECO:0000313" key="3">
    <source>
        <dbReference type="Proteomes" id="UP000634136"/>
    </source>
</evidence>
<feature type="domain" description="Helitron helicase-like" evidence="1">
    <location>
        <begin position="61"/>
        <end position="129"/>
    </location>
</feature>